<accession>A0A7X0MUB5</accession>
<reference evidence="2 3" key="1">
    <citation type="submission" date="2020-08" db="EMBL/GenBank/DDBJ databases">
        <title>The Agave Microbiome: Exploring the role of microbial communities in plant adaptations to desert environments.</title>
        <authorList>
            <person name="Partida-Martinez L.P."/>
        </authorList>
    </citation>
    <scope>NUCLEOTIDE SEQUENCE [LARGE SCALE GENOMIC DNA]</scope>
    <source>
        <strain evidence="2 3">AS3.12</strain>
    </source>
</reference>
<sequence>MQTSRLIEELAPAGTSGSPSRETVPLRFAQIEMAVATDMADVKFDWHRLQAIKLNSLHQGFDWCEAWAKSHGRTLAVVVGRIGGRAVFILPLDVVLEKGIRVARLPGNHYNNLNTGLFDPALEVASAAELKPFLRMLRTALSPYADLVVLDCVPLSWRGSRHPLSALATTENQNHSFQLPLFPNFETTLAQLNAKTRRKKFRSQSRKIEAAGGYDHVIALDADEKHALLDTFFRQKAARLKMFGLPDVFHASEVREFFHRLVDAPTDGTDTSLTLHAIRMRGEHEGHVVAIAGVSRKGDHVICQFSSIDDSICPEASPGELLFWLMIEKSCRECAALFDFGVGDQPYKRSWCSQETVLHDILIAITPKGSVLKPLMVLATRAKAAVKHNPRLYTLLQKLRAAKTNKAA</sequence>
<dbReference type="AlphaFoldDB" id="A0A7X0MUB5"/>
<dbReference type="Gene3D" id="3.40.630.30">
    <property type="match status" value="1"/>
</dbReference>
<dbReference type="Proteomes" id="UP000585437">
    <property type="component" value="Unassembled WGS sequence"/>
</dbReference>
<dbReference type="InterPro" id="IPR038740">
    <property type="entry name" value="BioF2-like_GNAT_dom"/>
</dbReference>
<dbReference type="SUPFAM" id="SSF55729">
    <property type="entry name" value="Acyl-CoA N-acyltransferases (Nat)"/>
    <property type="match status" value="1"/>
</dbReference>
<feature type="domain" description="BioF2-like acetyltransferase" evidence="1">
    <location>
        <begin position="197"/>
        <end position="349"/>
    </location>
</feature>
<proteinExistence type="predicted"/>
<name>A0A7X0MUB5_9HYPH</name>
<dbReference type="InterPro" id="IPR016181">
    <property type="entry name" value="Acyl_CoA_acyltransferase"/>
</dbReference>
<dbReference type="Pfam" id="PF13480">
    <property type="entry name" value="Acetyltransf_6"/>
    <property type="match status" value="1"/>
</dbReference>
<dbReference type="GO" id="GO:0016740">
    <property type="term" value="F:transferase activity"/>
    <property type="evidence" value="ECO:0007669"/>
    <property type="project" value="UniProtKB-KW"/>
</dbReference>
<keyword evidence="3" id="KW-1185">Reference proteome</keyword>
<evidence type="ECO:0000313" key="2">
    <source>
        <dbReference type="EMBL" id="MBB6509298.1"/>
    </source>
</evidence>
<organism evidence="2 3">
    <name type="scientific">Rhizobium soli</name>
    <dbReference type="NCBI Taxonomy" id="424798"/>
    <lineage>
        <taxon>Bacteria</taxon>
        <taxon>Pseudomonadati</taxon>
        <taxon>Pseudomonadota</taxon>
        <taxon>Alphaproteobacteria</taxon>
        <taxon>Hyphomicrobiales</taxon>
        <taxon>Rhizobiaceae</taxon>
        <taxon>Rhizobium/Agrobacterium group</taxon>
        <taxon>Rhizobium</taxon>
    </lineage>
</organism>
<gene>
    <name evidence="2" type="ORF">F4695_002655</name>
</gene>
<dbReference type="EMBL" id="JACHBU010000004">
    <property type="protein sequence ID" value="MBB6509298.1"/>
    <property type="molecule type" value="Genomic_DNA"/>
</dbReference>
<evidence type="ECO:0000259" key="1">
    <source>
        <dbReference type="Pfam" id="PF13480"/>
    </source>
</evidence>
<evidence type="ECO:0000313" key="3">
    <source>
        <dbReference type="Proteomes" id="UP000585437"/>
    </source>
</evidence>
<dbReference type="RefSeq" id="WP_184654906.1">
    <property type="nucleotide sequence ID" value="NZ_JACHBU010000004.1"/>
</dbReference>
<protein>
    <submittedName>
        <fullName evidence="2">CelD/BcsL family acetyltransferase involved in cellulose biosynthesis</fullName>
    </submittedName>
</protein>
<comment type="caution">
    <text evidence="2">The sequence shown here is derived from an EMBL/GenBank/DDBJ whole genome shotgun (WGS) entry which is preliminary data.</text>
</comment>
<keyword evidence="2" id="KW-0808">Transferase</keyword>